<feature type="transmembrane region" description="Helical" evidence="2">
    <location>
        <begin position="416"/>
        <end position="436"/>
    </location>
</feature>
<sequence>MPNAENKTTDAKSDSRAARPEGRSLVLLTFILAIVFVGSGLLGHAPWKLHEVQNLEIVQTMTENGDFVVPMRADQVILDTPPLYFMTAVGLSEKLADYIPERDAARAATGLYLAITLLFAGLLGRLTWKPVEHKGVGRTGAMTVLILIGTLGIVWFGHDVTTDSALVAGVTVGLYGLLLLPRRVFWGGLWLGTGAGIAFMAKGLLGPAILGVTAVLMPFLATWGGLGRQIRGMLIGLLFALPWLAIWPWLLYQRDPQLLDQWLWGNNLNLYLDNVALGTPQENLQWLWAILIMAFPAWLLAVLALILRPFAFFGLPGVRLALLVSVVGWAVMLTAEAARPIHGAMLLIPLAVLGAGSITRMPGLLVMPVKWLSSLLFGAMALALWGLWGYLRFKGELPELPQIEQVAAVVPQDYGFAFQPTLYLIAAGATVLWLWIIMRFRSPQPSALLAWPAGVVMCWALLMMHQPLVDKLFAERGLIAEPSIGAPLTLQQPAQASGTASGPEAATPESESQPTAEPAATP</sequence>
<feature type="transmembrane region" description="Helical" evidence="2">
    <location>
        <begin position="25"/>
        <end position="45"/>
    </location>
</feature>
<evidence type="ECO:0008006" key="5">
    <source>
        <dbReference type="Google" id="ProtNLM"/>
    </source>
</evidence>
<name>A0A6P1E169_9GAMM</name>
<evidence type="ECO:0000313" key="3">
    <source>
        <dbReference type="EMBL" id="NEX22983.1"/>
    </source>
</evidence>
<feature type="region of interest" description="Disordered" evidence="1">
    <location>
        <begin position="490"/>
        <end position="522"/>
    </location>
</feature>
<feature type="transmembrane region" description="Helical" evidence="2">
    <location>
        <begin position="185"/>
        <end position="201"/>
    </location>
</feature>
<feature type="transmembrane region" description="Helical" evidence="2">
    <location>
        <begin position="140"/>
        <end position="158"/>
    </location>
</feature>
<proteinExistence type="predicted"/>
<keyword evidence="2" id="KW-1133">Transmembrane helix</keyword>
<feature type="compositionally biased region" description="Polar residues" evidence="1">
    <location>
        <begin position="490"/>
        <end position="500"/>
    </location>
</feature>
<gene>
    <name evidence="3" type="ORF">G3480_22225</name>
</gene>
<feature type="transmembrane region" description="Helical" evidence="2">
    <location>
        <begin position="164"/>
        <end position="180"/>
    </location>
</feature>
<organism evidence="3 4">
    <name type="scientific">Thiorhodococcus mannitoliphagus</name>
    <dbReference type="NCBI Taxonomy" id="329406"/>
    <lineage>
        <taxon>Bacteria</taxon>
        <taxon>Pseudomonadati</taxon>
        <taxon>Pseudomonadota</taxon>
        <taxon>Gammaproteobacteria</taxon>
        <taxon>Chromatiales</taxon>
        <taxon>Chromatiaceae</taxon>
        <taxon>Thiorhodococcus</taxon>
    </lineage>
</organism>
<comment type="caution">
    <text evidence="3">The sequence shown here is derived from an EMBL/GenBank/DDBJ whole genome shotgun (WGS) entry which is preliminary data.</text>
</comment>
<keyword evidence="2" id="KW-0812">Transmembrane</keyword>
<evidence type="ECO:0000256" key="2">
    <source>
        <dbReference type="SAM" id="Phobius"/>
    </source>
</evidence>
<reference evidence="4" key="1">
    <citation type="journal article" date="2020" name="Microbiol. Resour. Announc.">
        <title>Draft Genome Sequences of Thiorhodococcus mannitoliphagus and Thiorhodococcus minor, Purple Sulfur Photosynthetic Bacteria in the Gammaproteobacterial Family Chromatiaceae.</title>
        <authorList>
            <person name="Aviles F.A."/>
            <person name="Meyer T.E."/>
            <person name="Kyndt J.A."/>
        </authorList>
    </citation>
    <scope>NUCLEOTIDE SEQUENCE [LARGE SCALE GENOMIC DNA]</scope>
    <source>
        <strain evidence="4">DSM 18266</strain>
    </source>
</reference>
<evidence type="ECO:0000256" key="1">
    <source>
        <dbReference type="SAM" id="MobiDB-lite"/>
    </source>
</evidence>
<feature type="transmembrane region" description="Helical" evidence="2">
    <location>
        <begin position="110"/>
        <end position="128"/>
    </location>
</feature>
<protein>
    <recommendedName>
        <fullName evidence="5">Glycosyltransferase RgtA/B/C/D-like domain-containing protein</fullName>
    </recommendedName>
</protein>
<keyword evidence="2" id="KW-0472">Membrane</keyword>
<keyword evidence="4" id="KW-1185">Reference proteome</keyword>
<dbReference type="AlphaFoldDB" id="A0A6P1E169"/>
<evidence type="ECO:0000313" key="4">
    <source>
        <dbReference type="Proteomes" id="UP000471640"/>
    </source>
</evidence>
<feature type="transmembrane region" description="Helical" evidence="2">
    <location>
        <begin position="286"/>
        <end position="306"/>
    </location>
</feature>
<feature type="transmembrane region" description="Helical" evidence="2">
    <location>
        <begin position="318"/>
        <end position="335"/>
    </location>
</feature>
<feature type="transmembrane region" description="Helical" evidence="2">
    <location>
        <begin position="448"/>
        <end position="468"/>
    </location>
</feature>
<dbReference type="Proteomes" id="UP000471640">
    <property type="component" value="Unassembled WGS sequence"/>
</dbReference>
<feature type="transmembrane region" description="Helical" evidence="2">
    <location>
        <begin position="341"/>
        <end position="359"/>
    </location>
</feature>
<feature type="transmembrane region" description="Helical" evidence="2">
    <location>
        <begin position="233"/>
        <end position="252"/>
    </location>
</feature>
<reference evidence="3 4" key="2">
    <citation type="submission" date="2020-02" db="EMBL/GenBank/DDBJ databases">
        <title>Genome sequences of Thiorhodococcus mannitoliphagus and Thiorhodococcus minor, purple sulfur photosynthetic bacteria in the gammaproteobacterial family, Chromatiaceae.</title>
        <authorList>
            <person name="Aviles F.A."/>
            <person name="Meyer T.E."/>
            <person name="Kyndt J.A."/>
        </authorList>
    </citation>
    <scope>NUCLEOTIDE SEQUENCE [LARGE SCALE GENOMIC DNA]</scope>
    <source>
        <strain evidence="3 4">DSM 18266</strain>
    </source>
</reference>
<dbReference type="EMBL" id="JAAIJR010000145">
    <property type="protein sequence ID" value="NEX22983.1"/>
    <property type="molecule type" value="Genomic_DNA"/>
</dbReference>
<accession>A0A6P1E169</accession>
<feature type="transmembrane region" description="Helical" evidence="2">
    <location>
        <begin position="207"/>
        <end position="226"/>
    </location>
</feature>
<dbReference type="RefSeq" id="WP_164656190.1">
    <property type="nucleotide sequence ID" value="NZ_JAAIJR010000145.1"/>
</dbReference>
<feature type="transmembrane region" description="Helical" evidence="2">
    <location>
        <begin position="371"/>
        <end position="391"/>
    </location>
</feature>